<dbReference type="PANTHER" id="PTHR47178:SF5">
    <property type="entry name" value="FAD-BINDING DOMAIN-CONTAINING PROTEIN"/>
    <property type="match status" value="1"/>
</dbReference>
<feature type="transmembrane region" description="Helical" evidence="6">
    <location>
        <begin position="409"/>
        <end position="427"/>
    </location>
</feature>
<proteinExistence type="predicted"/>
<keyword evidence="3" id="KW-0274">FAD</keyword>
<evidence type="ECO:0000256" key="3">
    <source>
        <dbReference type="ARBA" id="ARBA00022827"/>
    </source>
</evidence>
<protein>
    <submittedName>
        <fullName evidence="8">FAD/NAD(P)-binding domain-containing protein</fullName>
    </submittedName>
</protein>
<dbReference type="PRINTS" id="PR00420">
    <property type="entry name" value="RNGMNOXGNASE"/>
</dbReference>
<evidence type="ECO:0000313" key="8">
    <source>
        <dbReference type="EMBL" id="KAK2023342.1"/>
    </source>
</evidence>
<feature type="domain" description="FAD-binding" evidence="7">
    <location>
        <begin position="5"/>
        <end position="180"/>
    </location>
</feature>
<keyword evidence="6" id="KW-0472">Membrane</keyword>
<dbReference type="Pfam" id="PF01494">
    <property type="entry name" value="FAD_binding_3"/>
    <property type="match status" value="2"/>
</dbReference>
<keyword evidence="6" id="KW-1133">Transmembrane helix</keyword>
<dbReference type="Gene3D" id="3.50.50.60">
    <property type="entry name" value="FAD/NAD(P)-binding domain"/>
    <property type="match status" value="1"/>
</dbReference>
<evidence type="ECO:0000256" key="4">
    <source>
        <dbReference type="ARBA" id="ARBA00023002"/>
    </source>
</evidence>
<feature type="domain" description="FAD-binding" evidence="7">
    <location>
        <begin position="319"/>
        <end position="356"/>
    </location>
</feature>
<keyword evidence="5" id="KW-0503">Monooxygenase</keyword>
<keyword evidence="9" id="KW-1185">Reference proteome</keyword>
<evidence type="ECO:0000313" key="9">
    <source>
        <dbReference type="Proteomes" id="UP001232148"/>
    </source>
</evidence>
<dbReference type="InterPro" id="IPR002938">
    <property type="entry name" value="FAD-bd"/>
</dbReference>
<evidence type="ECO:0000256" key="2">
    <source>
        <dbReference type="ARBA" id="ARBA00022630"/>
    </source>
</evidence>
<evidence type="ECO:0000256" key="5">
    <source>
        <dbReference type="ARBA" id="ARBA00023033"/>
    </source>
</evidence>
<evidence type="ECO:0000256" key="6">
    <source>
        <dbReference type="SAM" id="Phobius"/>
    </source>
</evidence>
<keyword evidence="2" id="KW-0285">Flavoprotein</keyword>
<comment type="caution">
    <text evidence="8">The sequence shown here is derived from an EMBL/GenBank/DDBJ whole genome shotgun (WGS) entry which is preliminary data.</text>
</comment>
<dbReference type="AlphaFoldDB" id="A0AAD9H7U6"/>
<keyword evidence="6" id="KW-0812">Transmembrane</keyword>
<dbReference type="GO" id="GO:0004497">
    <property type="term" value="F:monooxygenase activity"/>
    <property type="evidence" value="ECO:0007669"/>
    <property type="project" value="UniProtKB-KW"/>
</dbReference>
<reference evidence="8" key="1">
    <citation type="submission" date="2021-06" db="EMBL/GenBank/DDBJ databases">
        <title>Comparative genomics, transcriptomics and evolutionary studies reveal genomic signatures of adaptation to plant cell wall in hemibiotrophic fungi.</title>
        <authorList>
            <consortium name="DOE Joint Genome Institute"/>
            <person name="Baroncelli R."/>
            <person name="Diaz J.F."/>
            <person name="Benocci T."/>
            <person name="Peng M."/>
            <person name="Battaglia E."/>
            <person name="Haridas S."/>
            <person name="Andreopoulos W."/>
            <person name="Labutti K."/>
            <person name="Pangilinan J."/>
            <person name="Floch G.L."/>
            <person name="Makela M.R."/>
            <person name="Henrissat B."/>
            <person name="Grigoriev I.V."/>
            <person name="Crouch J.A."/>
            <person name="De Vries R.P."/>
            <person name="Sukno S.A."/>
            <person name="Thon M.R."/>
        </authorList>
    </citation>
    <scope>NUCLEOTIDE SEQUENCE</scope>
    <source>
        <strain evidence="8">MAFF235873</strain>
    </source>
</reference>
<name>A0AAD9H7U6_9PEZI</name>
<dbReference type="GO" id="GO:0071949">
    <property type="term" value="F:FAD binding"/>
    <property type="evidence" value="ECO:0007669"/>
    <property type="project" value="InterPro"/>
</dbReference>
<dbReference type="EMBL" id="MU843003">
    <property type="protein sequence ID" value="KAK2023342.1"/>
    <property type="molecule type" value="Genomic_DNA"/>
</dbReference>
<keyword evidence="4" id="KW-0560">Oxidoreductase</keyword>
<evidence type="ECO:0000256" key="1">
    <source>
        <dbReference type="ARBA" id="ARBA00001974"/>
    </source>
</evidence>
<dbReference type="PANTHER" id="PTHR47178">
    <property type="entry name" value="MONOOXYGENASE, FAD-BINDING"/>
    <property type="match status" value="1"/>
</dbReference>
<accession>A0AAD9H7U6</accession>
<evidence type="ECO:0000259" key="7">
    <source>
        <dbReference type="Pfam" id="PF01494"/>
    </source>
</evidence>
<organism evidence="8 9">
    <name type="scientific">Colletotrichum zoysiae</name>
    <dbReference type="NCBI Taxonomy" id="1216348"/>
    <lineage>
        <taxon>Eukaryota</taxon>
        <taxon>Fungi</taxon>
        <taxon>Dikarya</taxon>
        <taxon>Ascomycota</taxon>
        <taxon>Pezizomycotina</taxon>
        <taxon>Sordariomycetes</taxon>
        <taxon>Hypocreomycetidae</taxon>
        <taxon>Glomerellales</taxon>
        <taxon>Glomerellaceae</taxon>
        <taxon>Colletotrichum</taxon>
        <taxon>Colletotrichum graminicola species complex</taxon>
    </lineage>
</organism>
<gene>
    <name evidence="8" type="ORF">LX32DRAFT_628172</name>
</gene>
<dbReference type="SUPFAM" id="SSF51905">
    <property type="entry name" value="FAD/NAD(P)-binding domain"/>
    <property type="match status" value="1"/>
</dbReference>
<sequence length="438" mass="48142">MSPFKVIIVGGGLGGSLLANGLMNNGVDFTLYERDAAGAKREGYQIRLGDAAMEGFESCLRRDRILAIQNKLGQSTNQSSTAPLVCDSRFRVVLDLARLPTYSKSAAINRVVLRDLLLGPVEEAGRVRFGAAFSRYEIVLQADGRERVSVHFADGSTDTCDVLVAADGSGSKINRQVGARNIVDIDSHWGFVRKGSLPPDRVSMLPPRLLQGPMLVLSEGVSLYYARKKLDYDADEASFFWGLNVSKKMYPGHEVTEGGDHLRFCLEAIKHWAPEYHAMLSIGECDDDCPVMQVKIRASRPLSRNWRRKPRSRASDEGHPRVWLMGDAIHAMQTNRGMGGNQALRDCADLLPQLLRLSEAAGTSGKSPSSADVERALAAYESKMIDRAFAWVQKSGGTSVPNINLDGHLGTAVSLVGLVLLPIWRLLHFVRGRVWRRA</sequence>
<dbReference type="Proteomes" id="UP001232148">
    <property type="component" value="Unassembled WGS sequence"/>
</dbReference>
<comment type="cofactor">
    <cofactor evidence="1">
        <name>FAD</name>
        <dbReference type="ChEBI" id="CHEBI:57692"/>
    </cofactor>
</comment>
<dbReference type="InterPro" id="IPR036188">
    <property type="entry name" value="FAD/NAD-bd_sf"/>
</dbReference>